<dbReference type="OrthoDB" id="7500397at2"/>
<gene>
    <name evidence="1" type="ORF">A1D17_28910</name>
</gene>
<dbReference type="PANTHER" id="PTHR35866">
    <property type="entry name" value="PUTATIVE-RELATED"/>
    <property type="match status" value="1"/>
</dbReference>
<reference evidence="1 2" key="2">
    <citation type="journal article" date="2018" name="Nature">
        <title>Mutant phenotypes for thousands of bacterial genes of unknown function.</title>
        <authorList>
            <person name="Price M.N."/>
            <person name="Wetmore K.M."/>
            <person name="Waters R.J."/>
            <person name="Callaghan M."/>
            <person name="Ray J."/>
            <person name="Liu H."/>
            <person name="Kuehl J.V."/>
            <person name="Melnyk R.A."/>
            <person name="Lamson J.S."/>
            <person name="Suh Y."/>
            <person name="Carlson H.K."/>
            <person name="Esquivel Z."/>
            <person name="Sadeeshkumar H."/>
            <person name="Chakraborty R."/>
            <person name="Zane G.M."/>
            <person name="Rubin B.E."/>
            <person name="Wall J.D."/>
            <person name="Visel A."/>
            <person name="Bristow J."/>
            <person name="Blow M.J."/>
            <person name="Arkin A.P."/>
            <person name="Deutschbauer A.M."/>
        </authorList>
    </citation>
    <scope>NUCLEOTIDE SEQUENCE [LARGE SCALE GENOMIC DNA]</scope>
    <source>
        <strain evidence="1 2">FW300-N1B4</strain>
    </source>
</reference>
<accession>A0A166QAR2</accession>
<dbReference type="InterPro" id="IPR005358">
    <property type="entry name" value="Puta_zinc/iron-chelating_dom"/>
</dbReference>
<dbReference type="AlphaFoldDB" id="A0A166QAR2"/>
<proteinExistence type="predicted"/>
<dbReference type="EMBL" id="LUKJ01000003">
    <property type="protein sequence ID" value="KZN19969.1"/>
    <property type="molecule type" value="Genomic_DNA"/>
</dbReference>
<evidence type="ECO:0000313" key="1">
    <source>
        <dbReference type="EMBL" id="KZN19969.1"/>
    </source>
</evidence>
<protein>
    <submittedName>
        <fullName evidence="1">Fe-S oxidoreductase</fullName>
    </submittedName>
</protein>
<name>A0A166QAR2_PSEFL</name>
<evidence type="ECO:0000313" key="2">
    <source>
        <dbReference type="Proteomes" id="UP000076489"/>
    </source>
</evidence>
<dbReference type="PANTHER" id="PTHR35866:SF2">
    <property type="entry name" value="YKGJ FAMILY CYSTEINE CLUSTER PROTEIN"/>
    <property type="match status" value="1"/>
</dbReference>
<dbReference type="Pfam" id="PF03692">
    <property type="entry name" value="CxxCxxCC"/>
    <property type="match status" value="1"/>
</dbReference>
<reference evidence="2" key="1">
    <citation type="submission" date="2016-03" db="EMBL/GenBank/DDBJ databases">
        <authorList>
            <person name="Ray J."/>
            <person name="Price M."/>
            <person name="Deutschbauer A."/>
        </authorList>
    </citation>
    <scope>NUCLEOTIDE SEQUENCE [LARGE SCALE GENOMIC DNA]</scope>
    <source>
        <strain evidence="2">FW300-N1B4</strain>
    </source>
</reference>
<organism evidence="1 2">
    <name type="scientific">Pseudomonas fluorescens</name>
    <dbReference type="NCBI Taxonomy" id="294"/>
    <lineage>
        <taxon>Bacteria</taxon>
        <taxon>Pseudomonadati</taxon>
        <taxon>Pseudomonadota</taxon>
        <taxon>Gammaproteobacteria</taxon>
        <taxon>Pseudomonadales</taxon>
        <taxon>Pseudomonadaceae</taxon>
        <taxon>Pseudomonas</taxon>
    </lineage>
</organism>
<comment type="caution">
    <text evidence="1">The sequence shown here is derived from an EMBL/GenBank/DDBJ whole genome shotgun (WGS) entry which is preliminary data.</text>
</comment>
<sequence>MENNAIRFACNGCGICCKGRLIPLTLNETRQWLQRGHEVAVILEAFDESTWQSDPRQYAHSAQRAVEVASGDARIRVVAVLAGNALQQCPSLGEDDRCGIYEERPLVCRIYPMEINPFIALNPENKVCPPEVWKQGEVLFTDRIVDPVLADQVERSRQADRDDAQAKIVVCEAMGLSVAAWKGNALAVYLPDRTSLLEAIHHYDVGMRAPTSHDWKIRIDDPDLHRQLQAAGVALDDRPHVDYIFHRL</sequence>
<dbReference type="RefSeq" id="WP_063343653.1">
    <property type="nucleotide sequence ID" value="NZ_LUKJ01000003.1"/>
</dbReference>
<dbReference type="Proteomes" id="UP000076489">
    <property type="component" value="Unassembled WGS sequence"/>
</dbReference>